<feature type="domain" description="Radical SAM core" evidence="5">
    <location>
        <begin position="1"/>
        <end position="240"/>
    </location>
</feature>
<keyword evidence="2" id="KW-0479">Metal-binding</keyword>
<dbReference type="PANTHER" id="PTHR43583:SF1">
    <property type="entry name" value="2-IMINOACETATE SYNTHASE"/>
    <property type="match status" value="1"/>
</dbReference>
<dbReference type="GO" id="GO:0051536">
    <property type="term" value="F:iron-sulfur cluster binding"/>
    <property type="evidence" value="ECO:0007669"/>
    <property type="project" value="UniProtKB-KW"/>
</dbReference>
<accession>A0A395UW73</accession>
<sequence length="302" mass="34308">METFVPLYISNECDSYCVMCGFNHSNSNVTRKVATIDEIREQLDIIKNHEKVSAVCILTGELFSPSSRMENLKLVCEAINVAIAVGFEKVFFNIGSLSNKEIDFIKNTVIDLSKIVLSLFQETYDEQAYKKFFGLNPEKNAKADFQNRIDTIDRWISAGFSKIDIGVLLGFKEVESDIEELISHALRFIQFNVETYISTPRIKNGSVGDNEYRLILNKIHNSVPNAKLIITTREKIEFINSVIDLVSVVSPGSSDICPYNRGQYISNSNLTSQFVIDEKRLRPFDVLTRINIDGSIRYFNVN</sequence>
<dbReference type="InterPro" id="IPR034428">
    <property type="entry name" value="ThiH/NoCL/HydG-like"/>
</dbReference>
<dbReference type="PANTHER" id="PTHR43583">
    <property type="entry name" value="2-IMINOACETATE SYNTHASE"/>
    <property type="match status" value="1"/>
</dbReference>
<evidence type="ECO:0000313" key="6">
    <source>
        <dbReference type="EMBL" id="MCB6961900.1"/>
    </source>
</evidence>
<reference evidence="7 8" key="1">
    <citation type="submission" date="2018-08" db="EMBL/GenBank/DDBJ databases">
        <title>A genome reference for cultivated species of the human gut microbiota.</title>
        <authorList>
            <person name="Zou Y."/>
            <person name="Xue W."/>
            <person name="Luo G."/>
        </authorList>
    </citation>
    <scope>NUCLEOTIDE SEQUENCE [LARGE SCALE GENOMIC DNA]</scope>
    <source>
        <strain evidence="7 8">AF25-15</strain>
    </source>
</reference>
<dbReference type="InterPro" id="IPR058240">
    <property type="entry name" value="rSAM_sf"/>
</dbReference>
<evidence type="ECO:0000313" key="7">
    <source>
        <dbReference type="EMBL" id="RGR53322.1"/>
    </source>
</evidence>
<reference evidence="6" key="2">
    <citation type="submission" date="2021-10" db="EMBL/GenBank/DDBJ databases">
        <title>Collection of gut derived symbiotic bacterial strains cultured from healthy donors.</title>
        <authorList>
            <person name="Lin H."/>
            <person name="Littmann E."/>
            <person name="Kohout C."/>
            <person name="Pamer E.G."/>
        </authorList>
    </citation>
    <scope>NUCLEOTIDE SEQUENCE</scope>
    <source>
        <strain evidence="6">DFI.7.28A</strain>
    </source>
</reference>
<keyword evidence="1" id="KW-0949">S-adenosyl-L-methionine</keyword>
<evidence type="ECO:0000259" key="5">
    <source>
        <dbReference type="PROSITE" id="PS51918"/>
    </source>
</evidence>
<dbReference type="SFLD" id="SFLDS00029">
    <property type="entry name" value="Radical_SAM"/>
    <property type="match status" value="1"/>
</dbReference>
<dbReference type="RefSeq" id="WP_118392415.1">
    <property type="nucleotide sequence ID" value="NZ_JAJCJQ010000027.1"/>
</dbReference>
<name>A0A395UW73_9FIRM</name>
<dbReference type="SUPFAM" id="SSF102114">
    <property type="entry name" value="Radical SAM enzymes"/>
    <property type="match status" value="1"/>
</dbReference>
<keyword evidence="3" id="KW-0408">Iron</keyword>
<comment type="caution">
    <text evidence="7">The sequence shown here is derived from an EMBL/GenBank/DDBJ whole genome shotgun (WGS) entry which is preliminary data.</text>
</comment>
<dbReference type="Proteomes" id="UP000266066">
    <property type="component" value="Unassembled WGS sequence"/>
</dbReference>
<organism evidence="7 8">
    <name type="scientific">Agathobacter rectalis</name>
    <dbReference type="NCBI Taxonomy" id="39491"/>
    <lineage>
        <taxon>Bacteria</taxon>
        <taxon>Bacillati</taxon>
        <taxon>Bacillota</taxon>
        <taxon>Clostridia</taxon>
        <taxon>Lachnospirales</taxon>
        <taxon>Lachnospiraceae</taxon>
        <taxon>Agathobacter</taxon>
    </lineage>
</organism>
<dbReference type="EMBL" id="JAJCJQ010000027">
    <property type="protein sequence ID" value="MCB6961900.1"/>
    <property type="molecule type" value="Genomic_DNA"/>
</dbReference>
<dbReference type="InterPro" id="IPR013785">
    <property type="entry name" value="Aldolase_TIM"/>
</dbReference>
<protein>
    <submittedName>
        <fullName evidence="7">Radical SAM protein</fullName>
    </submittedName>
</protein>
<evidence type="ECO:0000256" key="2">
    <source>
        <dbReference type="ARBA" id="ARBA00022723"/>
    </source>
</evidence>
<evidence type="ECO:0000256" key="3">
    <source>
        <dbReference type="ARBA" id="ARBA00023004"/>
    </source>
</evidence>
<proteinExistence type="predicted"/>
<dbReference type="EMBL" id="QRUJ01000013">
    <property type="protein sequence ID" value="RGR53322.1"/>
    <property type="molecule type" value="Genomic_DNA"/>
</dbReference>
<dbReference type="GO" id="GO:0046872">
    <property type="term" value="F:metal ion binding"/>
    <property type="evidence" value="ECO:0007669"/>
    <property type="project" value="UniProtKB-KW"/>
</dbReference>
<evidence type="ECO:0000313" key="8">
    <source>
        <dbReference type="Proteomes" id="UP000266066"/>
    </source>
</evidence>
<dbReference type="Gene3D" id="3.20.20.70">
    <property type="entry name" value="Aldolase class I"/>
    <property type="match status" value="1"/>
</dbReference>
<dbReference type="InterPro" id="IPR007197">
    <property type="entry name" value="rSAM"/>
</dbReference>
<gene>
    <name evidence="7" type="ORF">DWY38_11515</name>
    <name evidence="6" type="ORF">LIZ82_13535</name>
</gene>
<dbReference type="AlphaFoldDB" id="A0A395UW73"/>
<evidence type="ECO:0000256" key="1">
    <source>
        <dbReference type="ARBA" id="ARBA00022691"/>
    </source>
</evidence>
<evidence type="ECO:0000256" key="4">
    <source>
        <dbReference type="ARBA" id="ARBA00023014"/>
    </source>
</evidence>
<dbReference type="Pfam" id="PF04055">
    <property type="entry name" value="Radical_SAM"/>
    <property type="match status" value="1"/>
</dbReference>
<dbReference type="PROSITE" id="PS51918">
    <property type="entry name" value="RADICAL_SAM"/>
    <property type="match status" value="1"/>
</dbReference>
<dbReference type="Proteomes" id="UP001197741">
    <property type="component" value="Unassembled WGS sequence"/>
</dbReference>
<keyword evidence="4" id="KW-0411">Iron-sulfur</keyword>
<dbReference type="GO" id="GO:0003824">
    <property type="term" value="F:catalytic activity"/>
    <property type="evidence" value="ECO:0007669"/>
    <property type="project" value="InterPro"/>
</dbReference>